<comment type="similarity">
    <text evidence="2">Belongs to the SusD family.</text>
</comment>
<accession>A0A1K1MLE4</accession>
<dbReference type="GO" id="GO:0009279">
    <property type="term" value="C:cell outer membrane"/>
    <property type="evidence" value="ECO:0007669"/>
    <property type="project" value="UniProtKB-SubCell"/>
</dbReference>
<dbReference type="Gene3D" id="1.25.40.390">
    <property type="match status" value="1"/>
</dbReference>
<dbReference type="Proteomes" id="UP000182248">
    <property type="component" value="Unassembled WGS sequence"/>
</dbReference>
<organism evidence="8 9">
    <name type="scientific">Sinomicrobium oceani</name>
    <dbReference type="NCBI Taxonomy" id="1150368"/>
    <lineage>
        <taxon>Bacteria</taxon>
        <taxon>Pseudomonadati</taxon>
        <taxon>Bacteroidota</taxon>
        <taxon>Flavobacteriia</taxon>
        <taxon>Flavobacteriales</taxon>
        <taxon>Flavobacteriaceae</taxon>
        <taxon>Sinomicrobium</taxon>
    </lineage>
</organism>
<feature type="domain" description="SusD-like N-terminal" evidence="7">
    <location>
        <begin position="94"/>
        <end position="220"/>
    </location>
</feature>
<dbReference type="Pfam" id="PF07980">
    <property type="entry name" value="SusD_RagB"/>
    <property type="match status" value="1"/>
</dbReference>
<dbReference type="SUPFAM" id="SSF48452">
    <property type="entry name" value="TPR-like"/>
    <property type="match status" value="1"/>
</dbReference>
<evidence type="ECO:0000256" key="5">
    <source>
        <dbReference type="ARBA" id="ARBA00023237"/>
    </source>
</evidence>
<proteinExistence type="inferred from homology"/>
<sequence length="488" mass="55434">MKRLQIIIVLILSLTLVNCGDELTEDPKHFLVKENFYRNESDAFSALTAVYSTLGQDGGFPTIWYMAMLENRADYSNGRGSQSPMSVYDLPLDNSNQSRMFDAYADIYRGINRANAVLDNVPGIDMDESLKKRYLAEARFLRAYFYSNLVKYWGGVPLRDHEFVDLKDIATPRASAQETWDFIITDLMDALPDLATSFSDSESGRATQWAAKMLMADAYLNTRKWQEASDLADEVITSGAFSLIEVDEADDFLQIYGPEVNTYTEDIWSIHHSGTNGQRIPTYIGDPNMGYSVGGFRGWVPVMNSVFERWDENDLRKEFNLFSYRIIDGDTVWVNRETPVLFRKFRDPDAPNTDNSRNNVPVFRLAEAYLIYAEAASELKGQPDDVALERLNIVRRRAYGLDLNSPSAIDYPSGMTGQDFKDKVLDERAFEFVLEMKRWNDLLRTGKAQQAIEATGKAWDDVSLLLPLPINEINNNPALSPDDQNPGY</sequence>
<evidence type="ECO:0000313" key="9">
    <source>
        <dbReference type="Proteomes" id="UP000182248"/>
    </source>
</evidence>
<dbReference type="InterPro" id="IPR011990">
    <property type="entry name" value="TPR-like_helical_dom_sf"/>
</dbReference>
<feature type="domain" description="RagB/SusD" evidence="6">
    <location>
        <begin position="335"/>
        <end position="488"/>
    </location>
</feature>
<keyword evidence="5" id="KW-0998">Cell outer membrane</keyword>
<evidence type="ECO:0000256" key="4">
    <source>
        <dbReference type="ARBA" id="ARBA00023136"/>
    </source>
</evidence>
<dbReference type="RefSeq" id="WP_072315924.1">
    <property type="nucleotide sequence ID" value="NZ_FPJE01000003.1"/>
</dbReference>
<dbReference type="OrthoDB" id="5694214at2"/>
<dbReference type="EMBL" id="FPJE01000003">
    <property type="protein sequence ID" value="SFW23915.1"/>
    <property type="molecule type" value="Genomic_DNA"/>
</dbReference>
<keyword evidence="3" id="KW-0732">Signal</keyword>
<evidence type="ECO:0000256" key="1">
    <source>
        <dbReference type="ARBA" id="ARBA00004442"/>
    </source>
</evidence>
<dbReference type="STRING" id="1150368.SAMN02927921_00624"/>
<reference evidence="8 9" key="1">
    <citation type="submission" date="2016-11" db="EMBL/GenBank/DDBJ databases">
        <authorList>
            <person name="Jaros S."/>
            <person name="Januszkiewicz K."/>
            <person name="Wedrychowicz H."/>
        </authorList>
    </citation>
    <scope>NUCLEOTIDE SEQUENCE [LARGE SCALE GENOMIC DNA]</scope>
    <source>
        <strain evidence="8 9">CGMCC 1.12145</strain>
    </source>
</reference>
<evidence type="ECO:0000259" key="7">
    <source>
        <dbReference type="Pfam" id="PF14322"/>
    </source>
</evidence>
<dbReference type="AlphaFoldDB" id="A0A1K1MLE4"/>
<dbReference type="InterPro" id="IPR012944">
    <property type="entry name" value="SusD_RagB_dom"/>
</dbReference>
<keyword evidence="9" id="KW-1185">Reference proteome</keyword>
<protein>
    <submittedName>
        <fullName evidence="8">Starch-binding associating with outer membrane</fullName>
    </submittedName>
</protein>
<evidence type="ECO:0000256" key="3">
    <source>
        <dbReference type="ARBA" id="ARBA00022729"/>
    </source>
</evidence>
<keyword evidence="4" id="KW-0472">Membrane</keyword>
<dbReference type="Pfam" id="PF14322">
    <property type="entry name" value="SusD-like_3"/>
    <property type="match status" value="1"/>
</dbReference>
<comment type="subcellular location">
    <subcellularLocation>
        <location evidence="1">Cell outer membrane</location>
    </subcellularLocation>
</comment>
<dbReference type="InterPro" id="IPR033985">
    <property type="entry name" value="SusD-like_N"/>
</dbReference>
<name>A0A1K1MLE4_9FLAO</name>
<evidence type="ECO:0000256" key="2">
    <source>
        <dbReference type="ARBA" id="ARBA00006275"/>
    </source>
</evidence>
<evidence type="ECO:0000313" key="8">
    <source>
        <dbReference type="EMBL" id="SFW23915.1"/>
    </source>
</evidence>
<evidence type="ECO:0000259" key="6">
    <source>
        <dbReference type="Pfam" id="PF07980"/>
    </source>
</evidence>
<dbReference type="CDD" id="cd08977">
    <property type="entry name" value="SusD"/>
    <property type="match status" value="1"/>
</dbReference>
<gene>
    <name evidence="8" type="ORF">SAMN02927921_00624</name>
</gene>